<feature type="domain" description="CopC" evidence="8">
    <location>
        <begin position="23"/>
        <end position="114"/>
    </location>
</feature>
<dbReference type="AlphaFoldDB" id="A0A927GZH9"/>
<dbReference type="SUPFAM" id="SSF81296">
    <property type="entry name" value="E set domains"/>
    <property type="match status" value="1"/>
</dbReference>
<accession>A0A927GZH9</accession>
<feature type="region of interest" description="Disordered" evidence="5">
    <location>
        <begin position="117"/>
        <end position="144"/>
    </location>
</feature>
<dbReference type="InterPro" id="IPR007348">
    <property type="entry name" value="CopC_dom"/>
</dbReference>
<evidence type="ECO:0000313" key="10">
    <source>
        <dbReference type="Proteomes" id="UP000639396"/>
    </source>
</evidence>
<name>A0A927GZH9_9BACL</name>
<dbReference type="GO" id="GO:0046688">
    <property type="term" value="P:response to copper ion"/>
    <property type="evidence" value="ECO:0007669"/>
    <property type="project" value="InterPro"/>
</dbReference>
<proteinExistence type="predicted"/>
<keyword evidence="6" id="KW-0812">Transmembrane</keyword>
<dbReference type="InterPro" id="IPR014756">
    <property type="entry name" value="Ig_E-set"/>
</dbReference>
<dbReference type="InterPro" id="IPR032694">
    <property type="entry name" value="CopC/D"/>
</dbReference>
<evidence type="ECO:0000256" key="5">
    <source>
        <dbReference type="SAM" id="MobiDB-lite"/>
    </source>
</evidence>
<dbReference type="RefSeq" id="WP_190928428.1">
    <property type="nucleotide sequence ID" value="NZ_JACXJA010000016.1"/>
</dbReference>
<evidence type="ECO:0000256" key="4">
    <source>
        <dbReference type="ARBA" id="ARBA00023008"/>
    </source>
</evidence>
<reference evidence="9" key="1">
    <citation type="submission" date="2020-09" db="EMBL/GenBank/DDBJ databases">
        <title>A novel bacterium of genus Paenibacillus, isolated from South China Sea.</title>
        <authorList>
            <person name="Huang H."/>
            <person name="Mo K."/>
            <person name="Hu Y."/>
        </authorList>
    </citation>
    <scope>NUCLEOTIDE SEQUENCE</scope>
    <source>
        <strain evidence="9">IB182363</strain>
    </source>
</reference>
<feature type="compositionally biased region" description="Low complexity" evidence="5">
    <location>
        <begin position="117"/>
        <end position="134"/>
    </location>
</feature>
<dbReference type="GO" id="GO:0005886">
    <property type="term" value="C:plasma membrane"/>
    <property type="evidence" value="ECO:0007669"/>
    <property type="project" value="TreeGrafter"/>
</dbReference>
<comment type="caution">
    <text evidence="9">The sequence shown here is derived from an EMBL/GenBank/DDBJ whole genome shotgun (WGS) entry which is preliminary data.</text>
</comment>
<dbReference type="Proteomes" id="UP000639396">
    <property type="component" value="Unassembled WGS sequence"/>
</dbReference>
<dbReference type="GO" id="GO:0005507">
    <property type="term" value="F:copper ion binding"/>
    <property type="evidence" value="ECO:0007669"/>
    <property type="project" value="InterPro"/>
</dbReference>
<dbReference type="GO" id="GO:0006825">
    <property type="term" value="P:copper ion transport"/>
    <property type="evidence" value="ECO:0007669"/>
    <property type="project" value="InterPro"/>
</dbReference>
<dbReference type="PANTHER" id="PTHR34820:SF4">
    <property type="entry name" value="INNER MEMBRANE PROTEIN YEBZ"/>
    <property type="match status" value="1"/>
</dbReference>
<dbReference type="PANTHER" id="PTHR34820">
    <property type="entry name" value="INNER MEMBRANE PROTEIN YEBZ"/>
    <property type="match status" value="1"/>
</dbReference>
<evidence type="ECO:0000256" key="1">
    <source>
        <dbReference type="ARBA" id="ARBA00004196"/>
    </source>
</evidence>
<keyword evidence="10" id="KW-1185">Reference proteome</keyword>
<dbReference type="GO" id="GO:0042597">
    <property type="term" value="C:periplasmic space"/>
    <property type="evidence" value="ECO:0007669"/>
    <property type="project" value="InterPro"/>
</dbReference>
<evidence type="ECO:0000256" key="3">
    <source>
        <dbReference type="ARBA" id="ARBA00022729"/>
    </source>
</evidence>
<dbReference type="Gene3D" id="2.60.40.1220">
    <property type="match status" value="1"/>
</dbReference>
<evidence type="ECO:0000259" key="8">
    <source>
        <dbReference type="Pfam" id="PF04234"/>
    </source>
</evidence>
<feature type="transmembrane region" description="Helical" evidence="6">
    <location>
        <begin position="153"/>
        <end position="174"/>
    </location>
</feature>
<keyword evidence="6" id="KW-0472">Membrane</keyword>
<keyword evidence="3 7" id="KW-0732">Signal</keyword>
<dbReference type="InterPro" id="IPR014755">
    <property type="entry name" value="Cu-Rt/internalin_Ig-like"/>
</dbReference>
<evidence type="ECO:0000256" key="2">
    <source>
        <dbReference type="ARBA" id="ARBA00022723"/>
    </source>
</evidence>
<sequence>MKQTMSLFVLLVLLLMPSAVYAHTGLQSSSPANGTTVSEPLNEIRMVFNTEIGSLSSFELRAADGTSVKIADRKVDGATMSGKPEAGLADGEYTVVWKIVGRDGHPVENKFAFTMKASGQNQAQQPPAQSPQSADPVKQPAMAVPPEKANGPVLVMGAVIVLVAIILIAVLVIFKMKKGSGRA</sequence>
<keyword evidence="4" id="KW-0186">Copper</keyword>
<evidence type="ECO:0000256" key="7">
    <source>
        <dbReference type="SAM" id="SignalP"/>
    </source>
</evidence>
<organism evidence="9 10">
    <name type="scientific">Paenibacillus oceani</name>
    <dbReference type="NCBI Taxonomy" id="2772510"/>
    <lineage>
        <taxon>Bacteria</taxon>
        <taxon>Bacillati</taxon>
        <taxon>Bacillota</taxon>
        <taxon>Bacilli</taxon>
        <taxon>Bacillales</taxon>
        <taxon>Paenibacillaceae</taxon>
        <taxon>Paenibacillus</taxon>
    </lineage>
</organism>
<comment type="subcellular location">
    <subcellularLocation>
        <location evidence="1">Cell envelope</location>
    </subcellularLocation>
</comment>
<keyword evidence="6" id="KW-1133">Transmembrane helix</keyword>
<keyword evidence="2" id="KW-0479">Metal-binding</keyword>
<dbReference type="Pfam" id="PF04234">
    <property type="entry name" value="CopC"/>
    <property type="match status" value="1"/>
</dbReference>
<evidence type="ECO:0000313" key="9">
    <source>
        <dbReference type="EMBL" id="MBD2863011.1"/>
    </source>
</evidence>
<gene>
    <name evidence="9" type="ORF">IDH45_13545</name>
</gene>
<dbReference type="GO" id="GO:0030313">
    <property type="term" value="C:cell envelope"/>
    <property type="evidence" value="ECO:0007669"/>
    <property type="project" value="UniProtKB-SubCell"/>
</dbReference>
<feature type="signal peptide" evidence="7">
    <location>
        <begin position="1"/>
        <end position="22"/>
    </location>
</feature>
<feature type="chain" id="PRO_5037565314" evidence="7">
    <location>
        <begin position="23"/>
        <end position="183"/>
    </location>
</feature>
<dbReference type="EMBL" id="JACXJA010000016">
    <property type="protein sequence ID" value="MBD2863011.1"/>
    <property type="molecule type" value="Genomic_DNA"/>
</dbReference>
<evidence type="ECO:0000256" key="6">
    <source>
        <dbReference type="SAM" id="Phobius"/>
    </source>
</evidence>
<protein>
    <submittedName>
        <fullName evidence="9">Copper resistance protein CopC</fullName>
    </submittedName>
</protein>